<dbReference type="AlphaFoldDB" id="A0A9W4S7G4"/>
<organism evidence="1 2">
    <name type="scientific">Colletotrichum noveboracense</name>
    <dbReference type="NCBI Taxonomy" id="2664923"/>
    <lineage>
        <taxon>Eukaryota</taxon>
        <taxon>Fungi</taxon>
        <taxon>Dikarya</taxon>
        <taxon>Ascomycota</taxon>
        <taxon>Pezizomycotina</taxon>
        <taxon>Sordariomycetes</taxon>
        <taxon>Hypocreomycetidae</taxon>
        <taxon>Glomerellales</taxon>
        <taxon>Glomerellaceae</taxon>
        <taxon>Colletotrichum</taxon>
        <taxon>Colletotrichum gloeosporioides species complex</taxon>
    </lineage>
</organism>
<accession>A0A9W4S7G4</accession>
<name>A0A9W4S7G4_9PEZI</name>
<comment type="caution">
    <text evidence="1">The sequence shown here is derived from an EMBL/GenBank/DDBJ whole genome shotgun (WGS) entry which is preliminary data.</text>
</comment>
<evidence type="ECO:0000313" key="2">
    <source>
        <dbReference type="Proteomes" id="UP001152533"/>
    </source>
</evidence>
<protein>
    <submittedName>
        <fullName evidence="1">Uncharacterized protein</fullName>
    </submittedName>
</protein>
<evidence type="ECO:0000313" key="1">
    <source>
        <dbReference type="EMBL" id="CAI0654610.1"/>
    </source>
</evidence>
<keyword evidence="2" id="KW-1185">Reference proteome</keyword>
<dbReference type="Proteomes" id="UP001152533">
    <property type="component" value="Unassembled WGS sequence"/>
</dbReference>
<dbReference type="EMBL" id="CAMGZC010002251">
    <property type="protein sequence ID" value="CAI0654610.1"/>
    <property type="molecule type" value="Genomic_DNA"/>
</dbReference>
<reference evidence="1" key="1">
    <citation type="submission" date="2022-08" db="EMBL/GenBank/DDBJ databases">
        <authorList>
            <person name="Giroux E."/>
            <person name="Giroux E."/>
        </authorList>
    </citation>
    <scope>NUCLEOTIDE SEQUENCE</scope>
    <source>
        <strain evidence="1">H1091258</strain>
    </source>
</reference>
<sequence length="131" mass="14926">MDEWPDRERPPYQFTMQQGSLWDTFTSHIAADAEKVKRMCLDAIITIIKDPYKQSQKESAIISALAVLGIHKDSRWHQATEYTINYSAVIKVAKMFILERQDEVAVLTATKGAEAAYKEASSIFHLVHNKV</sequence>
<proteinExistence type="predicted"/>
<gene>
    <name evidence="1" type="ORF">CGXH109_LOCUS139967</name>
</gene>